<dbReference type="EMBL" id="CM035426">
    <property type="protein sequence ID" value="KAH7314816.1"/>
    <property type="molecule type" value="Genomic_DNA"/>
</dbReference>
<feature type="compositionally biased region" description="Polar residues" evidence="3">
    <location>
        <begin position="500"/>
        <end position="512"/>
    </location>
</feature>
<dbReference type="OrthoDB" id="29853at2759"/>
<dbReference type="Proteomes" id="UP000825935">
    <property type="component" value="Chromosome 21"/>
</dbReference>
<organism evidence="4 5">
    <name type="scientific">Ceratopteris richardii</name>
    <name type="common">Triangle waterfern</name>
    <dbReference type="NCBI Taxonomy" id="49495"/>
    <lineage>
        <taxon>Eukaryota</taxon>
        <taxon>Viridiplantae</taxon>
        <taxon>Streptophyta</taxon>
        <taxon>Embryophyta</taxon>
        <taxon>Tracheophyta</taxon>
        <taxon>Polypodiopsida</taxon>
        <taxon>Polypodiidae</taxon>
        <taxon>Polypodiales</taxon>
        <taxon>Pteridineae</taxon>
        <taxon>Pteridaceae</taxon>
        <taxon>Parkerioideae</taxon>
        <taxon>Ceratopteris</taxon>
    </lineage>
</organism>
<evidence type="ECO:0000256" key="2">
    <source>
        <dbReference type="SAM" id="Coils"/>
    </source>
</evidence>
<dbReference type="AlphaFoldDB" id="A0A8T2SA37"/>
<dbReference type="GO" id="GO:0015031">
    <property type="term" value="P:protein transport"/>
    <property type="evidence" value="ECO:0007669"/>
    <property type="project" value="InterPro"/>
</dbReference>
<keyword evidence="2" id="KW-0175">Coiled coil</keyword>
<gene>
    <name evidence="4" type="ORF">KP509_21G021800</name>
</gene>
<evidence type="ECO:0000313" key="5">
    <source>
        <dbReference type="Proteomes" id="UP000825935"/>
    </source>
</evidence>
<feature type="coiled-coil region" evidence="2">
    <location>
        <begin position="330"/>
        <end position="357"/>
    </location>
</feature>
<comment type="similarity">
    <text evidence="1">Belongs to the IST1 family.</text>
</comment>
<dbReference type="EMBL" id="CM035426">
    <property type="protein sequence ID" value="KAH7314817.1"/>
    <property type="molecule type" value="Genomic_DNA"/>
</dbReference>
<comment type="caution">
    <text evidence="4">The sequence shown here is derived from an EMBL/GenBank/DDBJ whole genome shotgun (WGS) entry which is preliminary data.</text>
</comment>
<proteinExistence type="inferred from homology"/>
<evidence type="ECO:0000313" key="4">
    <source>
        <dbReference type="EMBL" id="KAH7314816.1"/>
    </source>
</evidence>
<evidence type="ECO:0008006" key="6">
    <source>
        <dbReference type="Google" id="ProtNLM"/>
    </source>
</evidence>
<dbReference type="Pfam" id="PF03398">
    <property type="entry name" value="Ist1"/>
    <property type="match status" value="1"/>
</dbReference>
<dbReference type="PANTHER" id="PTHR12161">
    <property type="entry name" value="IST1 FAMILY MEMBER"/>
    <property type="match status" value="1"/>
</dbReference>
<accession>A0A8T2SA37</accession>
<dbReference type="FunFam" id="1.20.1260.60:FF:000003">
    <property type="entry name" value="IST1-like protein isoform A"/>
    <property type="match status" value="1"/>
</dbReference>
<dbReference type="InterPro" id="IPR042277">
    <property type="entry name" value="IST1-like"/>
</dbReference>
<dbReference type="PANTHER" id="PTHR12161:SF5">
    <property type="entry name" value="IST1 HOMOLOG"/>
    <property type="match status" value="1"/>
</dbReference>
<name>A0A8T2SA37_CERRI</name>
<reference evidence="4" key="1">
    <citation type="submission" date="2021-08" db="EMBL/GenBank/DDBJ databases">
        <title>WGS assembly of Ceratopteris richardii.</title>
        <authorList>
            <person name="Marchant D.B."/>
            <person name="Chen G."/>
            <person name="Jenkins J."/>
            <person name="Shu S."/>
            <person name="Leebens-Mack J."/>
            <person name="Grimwood J."/>
            <person name="Schmutz J."/>
            <person name="Soltis P."/>
            <person name="Soltis D."/>
            <person name="Chen Z.-H."/>
        </authorList>
    </citation>
    <scope>NUCLEOTIDE SEQUENCE</scope>
    <source>
        <strain evidence="4">Whitten #5841</strain>
        <tissue evidence="4">Leaf</tissue>
    </source>
</reference>
<sequence length="530" mass="60156">MHKVQMLEINQIFDGWFYRTFKAPKCKNLLKLASSRIKVLRNKRDIELKQMRRELAQHLENGRESTACVRVEHIIREQNLMEVYDILENFCELLIVRMPIIESQRDCPLDLKEAVSSLIFAAPRASDLPELQEVQTLLTFKYGRAFATSAIELWPECGVNRLVIEKLSACVPTARVKLELMREIAEQFNVSWDSSETEQEFSNVNEDILDGSSRFVGRIKMLPIPLFVGSSCSQETHPAYSHDDVKHFFPVKTLESTMGTPANDPVDDPNQVPSVESFLQHESGSMPKRFYSPPRESSITMQSELFEETLLHRSLSRTKSEGSMSLQDIIEAAEVAAEAAEKAAQAARDAAELCRSQMSYKSKKGKLEEKISSEGINSKDPSPVTYFESEECHDRKTWGQECEDEREKQEGILHLGQQLDNTRFENVQAHLRSDDYEWTVQGDNASHINPITASVFTGSEANNSLFSWEENDEASFNASHRAHNHQIIDDGEPRFDDSSSPKVLESIQSQPSFEDDPVYNYPNLFSGSSG</sequence>
<keyword evidence="5" id="KW-1185">Reference proteome</keyword>
<protein>
    <recommendedName>
        <fullName evidence="6">IST1-like protein</fullName>
    </recommendedName>
</protein>
<evidence type="ECO:0000256" key="1">
    <source>
        <dbReference type="ARBA" id="ARBA00005536"/>
    </source>
</evidence>
<dbReference type="InterPro" id="IPR005061">
    <property type="entry name" value="Ist1"/>
</dbReference>
<feature type="region of interest" description="Disordered" evidence="3">
    <location>
        <begin position="488"/>
        <end position="530"/>
    </location>
</feature>
<feature type="compositionally biased region" description="Basic and acidic residues" evidence="3">
    <location>
        <begin position="488"/>
        <end position="499"/>
    </location>
</feature>
<dbReference type="Gene3D" id="1.20.1260.60">
    <property type="entry name" value="Vacuolar protein sorting-associated protein Ist1"/>
    <property type="match status" value="1"/>
</dbReference>
<evidence type="ECO:0000256" key="3">
    <source>
        <dbReference type="SAM" id="MobiDB-lite"/>
    </source>
</evidence>